<dbReference type="Proteomes" id="UP000196218">
    <property type="component" value="Unassembled WGS sequence"/>
</dbReference>
<name>A0ABD7LCT7_9BURK</name>
<feature type="region of interest" description="Disordered" evidence="1">
    <location>
        <begin position="15"/>
        <end position="36"/>
    </location>
</feature>
<organism evidence="2 3">
    <name type="scientific">Burkholderia multivorans</name>
    <dbReference type="NCBI Taxonomy" id="87883"/>
    <lineage>
        <taxon>Bacteria</taxon>
        <taxon>Pseudomonadati</taxon>
        <taxon>Pseudomonadota</taxon>
        <taxon>Betaproteobacteria</taxon>
        <taxon>Burkholderiales</taxon>
        <taxon>Burkholderiaceae</taxon>
        <taxon>Burkholderia</taxon>
        <taxon>Burkholderia cepacia complex</taxon>
    </lineage>
</organism>
<reference evidence="2 3" key="1">
    <citation type="submission" date="2016-04" db="EMBL/GenBank/DDBJ databases">
        <authorList>
            <person name="Peeters C."/>
        </authorList>
    </citation>
    <scope>NUCLEOTIDE SEQUENCE [LARGE SCALE GENOMIC DNA]</scope>
    <source>
        <strain evidence="2">LMG 29311</strain>
    </source>
</reference>
<evidence type="ECO:0000256" key="1">
    <source>
        <dbReference type="SAM" id="MobiDB-lite"/>
    </source>
</evidence>
<accession>A0ABD7LCT7</accession>
<dbReference type="AlphaFoldDB" id="A0ABD7LCT7"/>
<comment type="caution">
    <text evidence="2">The sequence shown here is derived from an EMBL/GenBank/DDBJ whole genome shotgun (WGS) entry which is preliminary data.</text>
</comment>
<sequence>MEKAKPEWYAALRGGAAHRRHARGGVAGMRAARSAR</sequence>
<dbReference type="EMBL" id="FKJW01000006">
    <property type="protein sequence ID" value="SAK02701.1"/>
    <property type="molecule type" value="Genomic_DNA"/>
</dbReference>
<protein>
    <submittedName>
        <fullName evidence="2">Uncharacterized protein</fullName>
    </submittedName>
</protein>
<proteinExistence type="predicted"/>
<evidence type="ECO:0000313" key="2">
    <source>
        <dbReference type="EMBL" id="SAK02701.1"/>
    </source>
</evidence>
<evidence type="ECO:0000313" key="3">
    <source>
        <dbReference type="Proteomes" id="UP000196218"/>
    </source>
</evidence>
<gene>
    <name evidence="2" type="ORF">UA18_05667</name>
</gene>